<evidence type="ECO:0000259" key="6">
    <source>
        <dbReference type="SMART" id="SM00062"/>
    </source>
</evidence>
<dbReference type="PROSITE" id="PS01039">
    <property type="entry name" value="SBP_BACTERIAL_3"/>
    <property type="match status" value="1"/>
</dbReference>
<evidence type="ECO:0000259" key="7">
    <source>
        <dbReference type="SMART" id="SM00079"/>
    </source>
</evidence>
<evidence type="ECO:0000256" key="4">
    <source>
        <dbReference type="RuleBase" id="RU003744"/>
    </source>
</evidence>
<dbReference type="Proteomes" id="UP000196878">
    <property type="component" value="Unassembled WGS sequence"/>
</dbReference>
<dbReference type="EMBL" id="NIPW01000008">
    <property type="protein sequence ID" value="OWJ79352.1"/>
    <property type="molecule type" value="Genomic_DNA"/>
</dbReference>
<dbReference type="AlphaFoldDB" id="A0A212ADS8"/>
<reference evidence="8 9" key="1">
    <citation type="submission" date="2016-12" db="EMBL/GenBank/DDBJ databases">
        <title>Comparison of Traditional DNA-DNA Hybridization with In Silico Genomic Analysis.</title>
        <authorList>
            <person name="Nicholson A.C."/>
            <person name="Humrighouse B.W."/>
            <person name="Graziano J."/>
            <person name="Lasker B."/>
            <person name="Whitney A.M."/>
            <person name="Mcquiston J.R."/>
        </authorList>
    </citation>
    <scope>NUCLEOTIDE SEQUENCE [LARGE SCALE GENOMIC DNA]</scope>
    <source>
        <strain evidence="8 9">H2240</strain>
    </source>
</reference>
<comment type="similarity">
    <text evidence="1 4">Belongs to the bacterial solute-binding protein 3 family.</text>
</comment>
<feature type="chain" id="PRO_5012690798" evidence="5">
    <location>
        <begin position="23"/>
        <end position="277"/>
    </location>
</feature>
<feature type="domain" description="Ionotropic glutamate receptor C-terminal" evidence="7">
    <location>
        <begin position="33"/>
        <end position="252"/>
    </location>
</feature>
<name>A0A212ADS8_9RHOB</name>
<dbReference type="InterPro" id="IPR001320">
    <property type="entry name" value="Iontro_rcpt_C"/>
</dbReference>
<evidence type="ECO:0000313" key="8">
    <source>
        <dbReference type="EMBL" id="OWJ79352.1"/>
    </source>
</evidence>
<comment type="caution">
    <text evidence="8">The sequence shown here is derived from an EMBL/GenBank/DDBJ whole genome shotgun (WGS) entry which is preliminary data.</text>
</comment>
<dbReference type="OrthoDB" id="6192933at2"/>
<dbReference type="GO" id="GO:0016020">
    <property type="term" value="C:membrane"/>
    <property type="evidence" value="ECO:0007669"/>
    <property type="project" value="InterPro"/>
</dbReference>
<dbReference type="InterPro" id="IPR051455">
    <property type="entry name" value="Bact_solute-bind_prot3"/>
</dbReference>
<dbReference type="Pfam" id="PF00497">
    <property type="entry name" value="SBP_bac_3"/>
    <property type="match status" value="1"/>
</dbReference>
<keyword evidence="2" id="KW-0813">Transport</keyword>
<evidence type="ECO:0000256" key="3">
    <source>
        <dbReference type="ARBA" id="ARBA00022729"/>
    </source>
</evidence>
<dbReference type="GO" id="GO:0005576">
    <property type="term" value="C:extracellular region"/>
    <property type="evidence" value="ECO:0007669"/>
    <property type="project" value="TreeGrafter"/>
</dbReference>
<dbReference type="CDD" id="cd13689">
    <property type="entry name" value="PBP2_BsGlnH"/>
    <property type="match status" value="1"/>
</dbReference>
<dbReference type="SMART" id="SM00062">
    <property type="entry name" value="PBPb"/>
    <property type="match status" value="1"/>
</dbReference>
<dbReference type="InterPro" id="IPR018313">
    <property type="entry name" value="SBP_3_CS"/>
</dbReference>
<protein>
    <submittedName>
        <fullName evidence="8">Cysteine ABC transporter substrate-binding protein</fullName>
    </submittedName>
</protein>
<dbReference type="PANTHER" id="PTHR30085">
    <property type="entry name" value="AMINO ACID ABC TRANSPORTER PERMEASE"/>
    <property type="match status" value="1"/>
</dbReference>
<evidence type="ECO:0000256" key="1">
    <source>
        <dbReference type="ARBA" id="ARBA00010333"/>
    </source>
</evidence>
<dbReference type="RefSeq" id="WP_088214580.1">
    <property type="nucleotide sequence ID" value="NZ_NIPW01000008.1"/>
</dbReference>
<proteinExistence type="inferred from homology"/>
<evidence type="ECO:0000256" key="5">
    <source>
        <dbReference type="SAM" id="SignalP"/>
    </source>
</evidence>
<organism evidence="8 9">
    <name type="scientific">Haematobacter genomosp. 1</name>
    <dbReference type="NCBI Taxonomy" id="366618"/>
    <lineage>
        <taxon>Bacteria</taxon>
        <taxon>Pseudomonadati</taxon>
        <taxon>Pseudomonadota</taxon>
        <taxon>Alphaproteobacteria</taxon>
        <taxon>Rhodobacterales</taxon>
        <taxon>Paracoccaceae</taxon>
        <taxon>Haematobacter</taxon>
    </lineage>
</organism>
<feature type="signal peptide" evidence="5">
    <location>
        <begin position="1"/>
        <end position="22"/>
    </location>
</feature>
<dbReference type="GO" id="GO:0006865">
    <property type="term" value="P:amino acid transport"/>
    <property type="evidence" value="ECO:0007669"/>
    <property type="project" value="TreeGrafter"/>
</dbReference>
<evidence type="ECO:0000256" key="2">
    <source>
        <dbReference type="ARBA" id="ARBA00022448"/>
    </source>
</evidence>
<evidence type="ECO:0000313" key="9">
    <source>
        <dbReference type="Proteomes" id="UP000196878"/>
    </source>
</evidence>
<dbReference type="SUPFAM" id="SSF53850">
    <property type="entry name" value="Periplasmic binding protein-like II"/>
    <property type="match status" value="1"/>
</dbReference>
<dbReference type="InterPro" id="IPR001638">
    <property type="entry name" value="Solute-binding_3/MltF_N"/>
</dbReference>
<keyword evidence="3 5" id="KW-0732">Signal</keyword>
<sequence>MTILKSLAILAGLSLAAAPALADQLSDIKAKGGLICGTMGNYEPFSFPDPATREIIGYEVDLCRAVADDLGVKLELKLIAVEARIPELTEGRVDLVAAALGYTAERAQQIDYSNASFVSLQRLLVKEGSDIKAMEDLSGKKVSAPKGSSSERFLREIVPQATILTFQDPPAAFLALQQSKVKALALSEVASVKFVNTAGGGFAFLPGAMAKEYWGLGLRRNEPAFKEAVNATLTRLEETGEAQKIFDKWFGPETQFKLTRAFRMNEPVSDPVLKPAL</sequence>
<dbReference type="GO" id="GO:0030288">
    <property type="term" value="C:outer membrane-bounded periplasmic space"/>
    <property type="evidence" value="ECO:0007669"/>
    <property type="project" value="TreeGrafter"/>
</dbReference>
<dbReference type="Gene3D" id="3.40.190.10">
    <property type="entry name" value="Periplasmic binding protein-like II"/>
    <property type="match status" value="2"/>
</dbReference>
<dbReference type="PANTHER" id="PTHR30085:SF6">
    <property type="entry name" value="ABC TRANSPORTER GLUTAMINE-BINDING PROTEIN GLNH"/>
    <property type="match status" value="1"/>
</dbReference>
<dbReference type="SMART" id="SM00079">
    <property type="entry name" value="PBPe"/>
    <property type="match status" value="1"/>
</dbReference>
<gene>
    <name evidence="8" type="ORF">CDV49_05560</name>
</gene>
<keyword evidence="9" id="KW-1185">Reference proteome</keyword>
<feature type="domain" description="Solute-binding protein family 3/N-terminal" evidence="6">
    <location>
        <begin position="33"/>
        <end position="253"/>
    </location>
</feature>
<accession>A0A212ADS8</accession>
<dbReference type="GO" id="GO:0015276">
    <property type="term" value="F:ligand-gated monoatomic ion channel activity"/>
    <property type="evidence" value="ECO:0007669"/>
    <property type="project" value="InterPro"/>
</dbReference>